<accession>F7NKC8</accession>
<protein>
    <recommendedName>
        <fullName evidence="4">Single-stranded DNA-binding protein</fullName>
    </recommendedName>
</protein>
<evidence type="ECO:0008006" key="4">
    <source>
        <dbReference type="Google" id="ProtNLM"/>
    </source>
</evidence>
<proteinExistence type="predicted"/>
<gene>
    <name evidence="2" type="ORF">ALO_12706</name>
</gene>
<dbReference type="Proteomes" id="UP000003240">
    <property type="component" value="Unassembled WGS sequence"/>
</dbReference>
<feature type="region of interest" description="Disordered" evidence="1">
    <location>
        <begin position="32"/>
        <end position="59"/>
    </location>
</feature>
<dbReference type="Gene3D" id="2.40.50.140">
    <property type="entry name" value="Nucleic acid-binding proteins"/>
    <property type="match status" value="1"/>
</dbReference>
<dbReference type="EMBL" id="AFGF01000107">
    <property type="protein sequence ID" value="EGO63569.1"/>
    <property type="molecule type" value="Genomic_DNA"/>
</dbReference>
<keyword evidence="3" id="KW-1185">Reference proteome</keyword>
<name>F7NKC8_9FIRM</name>
<organism evidence="2 3">
    <name type="scientific">Acetonema longum DSM 6540</name>
    <dbReference type="NCBI Taxonomy" id="1009370"/>
    <lineage>
        <taxon>Bacteria</taxon>
        <taxon>Bacillati</taxon>
        <taxon>Bacillota</taxon>
        <taxon>Negativicutes</taxon>
        <taxon>Acetonemataceae</taxon>
        <taxon>Acetonema</taxon>
    </lineage>
</organism>
<reference evidence="2 3" key="1">
    <citation type="journal article" date="2011" name="EMBO J.">
        <title>Structural diversity of bacterial flagellar motors.</title>
        <authorList>
            <person name="Chen S."/>
            <person name="Beeby M."/>
            <person name="Murphy G.E."/>
            <person name="Leadbetter J.R."/>
            <person name="Hendrixson D.R."/>
            <person name="Briegel A."/>
            <person name="Li Z."/>
            <person name="Shi J."/>
            <person name="Tocheva E.I."/>
            <person name="Muller A."/>
            <person name="Dobro M.J."/>
            <person name="Jensen G.J."/>
        </authorList>
    </citation>
    <scope>NUCLEOTIDE SEQUENCE [LARGE SCALE GENOMIC DNA]</scope>
    <source>
        <strain evidence="2 3">DSM 6540</strain>
    </source>
</reference>
<evidence type="ECO:0000256" key="1">
    <source>
        <dbReference type="SAM" id="MobiDB-lite"/>
    </source>
</evidence>
<dbReference type="InterPro" id="IPR012340">
    <property type="entry name" value="NA-bd_OB-fold"/>
</dbReference>
<evidence type="ECO:0000313" key="2">
    <source>
        <dbReference type="EMBL" id="EGO63569.1"/>
    </source>
</evidence>
<comment type="caution">
    <text evidence="2">The sequence shown here is derived from an EMBL/GenBank/DDBJ whole genome shotgun (WGS) entry which is preliminary data.</text>
</comment>
<sequence length="59" mass="6668">MQVRSYETAEKQRRYVTEVIAQNIEFLDSKKQGAPEAGSAPVDMSSFGKDVFPDEEIPF</sequence>
<dbReference type="SUPFAM" id="SSF50249">
    <property type="entry name" value="Nucleic acid-binding proteins"/>
    <property type="match status" value="1"/>
</dbReference>
<evidence type="ECO:0000313" key="3">
    <source>
        <dbReference type="Proteomes" id="UP000003240"/>
    </source>
</evidence>
<dbReference type="AlphaFoldDB" id="F7NKC8"/>
<dbReference type="STRING" id="1009370.ALO_12706"/>